<accession>J8ZSG5</accession>
<organism evidence="12 13">
    <name type="scientific">Edhazardia aedis (strain USNM 41457)</name>
    <name type="common">Microsporidian parasite</name>
    <dbReference type="NCBI Taxonomy" id="1003232"/>
    <lineage>
        <taxon>Eukaryota</taxon>
        <taxon>Fungi</taxon>
        <taxon>Fungi incertae sedis</taxon>
        <taxon>Microsporidia</taxon>
        <taxon>Edhazardia</taxon>
    </lineage>
</organism>
<keyword evidence="6" id="KW-0804">Transcription</keyword>
<protein>
    <recommendedName>
        <fullName evidence="3">Transcription initiation factor IIF subunit beta</fullName>
    </recommendedName>
    <alternativeName>
        <fullName evidence="9">TFIIF medium subunit</fullName>
    </alternativeName>
    <alternativeName>
        <fullName evidence="8">TFIIF-beta</fullName>
    </alternativeName>
</protein>
<evidence type="ECO:0000259" key="11">
    <source>
        <dbReference type="Pfam" id="PF17683"/>
    </source>
</evidence>
<keyword evidence="5" id="KW-0238">DNA-binding</keyword>
<dbReference type="GO" id="GO:0003677">
    <property type="term" value="F:DNA binding"/>
    <property type="evidence" value="ECO:0007669"/>
    <property type="project" value="UniProtKB-KW"/>
</dbReference>
<dbReference type="SUPFAM" id="SSF50916">
    <property type="entry name" value="Rap30/74 interaction domains"/>
    <property type="match status" value="1"/>
</dbReference>
<dbReference type="OMA" id="PIADNCY"/>
<evidence type="ECO:0000256" key="4">
    <source>
        <dbReference type="ARBA" id="ARBA00023015"/>
    </source>
</evidence>
<dbReference type="AlphaFoldDB" id="J8ZSG5"/>
<dbReference type="InterPro" id="IPR003196">
    <property type="entry name" value="TFIIF_beta"/>
</dbReference>
<dbReference type="HOGENOM" id="CLU_047858_0_0_1"/>
<dbReference type="VEuPathDB" id="MicrosporidiaDB:EDEG_03016"/>
<dbReference type="FunCoup" id="J8ZSG5">
    <property type="interactions" value="165"/>
</dbReference>
<keyword evidence="4" id="KW-0805">Transcription regulation</keyword>
<feature type="domain" description="TFIIF beta subunit HTH" evidence="10">
    <location>
        <begin position="164"/>
        <end position="226"/>
    </location>
</feature>
<dbReference type="InParanoid" id="J8ZSG5"/>
<evidence type="ECO:0000256" key="9">
    <source>
        <dbReference type="ARBA" id="ARBA00081863"/>
    </source>
</evidence>
<evidence type="ECO:0000313" key="12">
    <source>
        <dbReference type="EMBL" id="EJW02583.1"/>
    </source>
</evidence>
<dbReference type="Gene3D" id="1.10.10.10">
    <property type="entry name" value="Winged helix-like DNA-binding domain superfamily/Winged helix DNA-binding domain"/>
    <property type="match status" value="1"/>
</dbReference>
<dbReference type="EMBL" id="AFBI03000064">
    <property type="protein sequence ID" value="EJW02583.1"/>
    <property type="molecule type" value="Genomic_DNA"/>
</dbReference>
<dbReference type="OrthoDB" id="26094at2759"/>
<comment type="similarity">
    <text evidence="2">Belongs to the TFIIF beta subunit family.</text>
</comment>
<dbReference type="STRING" id="1003232.J8ZSG5"/>
<dbReference type="InterPro" id="IPR011039">
    <property type="entry name" value="TFIIF_interaction"/>
</dbReference>
<dbReference type="InterPro" id="IPR036390">
    <property type="entry name" value="WH_DNA-bd_sf"/>
</dbReference>
<dbReference type="PANTHER" id="PTHR10445">
    <property type="entry name" value="GENERAL TRANSCRIPTION FACTOR IIF SUBUNIT 2"/>
    <property type="match status" value="1"/>
</dbReference>
<proteinExistence type="inferred from homology"/>
<reference evidence="12" key="1">
    <citation type="submission" date="2011-08" db="EMBL/GenBank/DDBJ databases">
        <authorList>
            <person name="Liu Z.J."/>
            <person name="Shi F.L."/>
            <person name="Lu J.Q."/>
            <person name="Li M."/>
            <person name="Wang Z.L."/>
        </authorList>
    </citation>
    <scope>NUCLEOTIDE SEQUENCE [LARGE SCALE GENOMIC DNA]</scope>
    <source>
        <strain evidence="12">USNM 41457</strain>
    </source>
</reference>
<dbReference type="Pfam" id="PF02270">
    <property type="entry name" value="TFIIF_beta"/>
    <property type="match status" value="1"/>
</dbReference>
<dbReference type="PANTHER" id="PTHR10445:SF0">
    <property type="entry name" value="GENERAL TRANSCRIPTION FACTOR IIF SUBUNIT 2"/>
    <property type="match status" value="1"/>
</dbReference>
<evidence type="ECO:0000259" key="10">
    <source>
        <dbReference type="Pfam" id="PF02270"/>
    </source>
</evidence>
<comment type="subcellular location">
    <subcellularLocation>
        <location evidence="1">Nucleus</location>
    </subcellularLocation>
</comment>
<dbReference type="Proteomes" id="UP000003163">
    <property type="component" value="Unassembled WGS sequence"/>
</dbReference>
<keyword evidence="13" id="KW-1185">Reference proteome</keyword>
<evidence type="ECO:0000256" key="6">
    <source>
        <dbReference type="ARBA" id="ARBA00023163"/>
    </source>
</evidence>
<evidence type="ECO:0000256" key="2">
    <source>
        <dbReference type="ARBA" id="ARBA00009543"/>
    </source>
</evidence>
<evidence type="ECO:0000256" key="1">
    <source>
        <dbReference type="ARBA" id="ARBA00004123"/>
    </source>
</evidence>
<dbReference type="FunFam" id="1.10.10.10:FF:000035">
    <property type="entry name" value="General transcription factor IIF subunit 2"/>
    <property type="match status" value="1"/>
</dbReference>
<dbReference type="Pfam" id="PF17683">
    <property type="entry name" value="TFIIF_beta_N"/>
    <property type="match status" value="1"/>
</dbReference>
<evidence type="ECO:0000256" key="5">
    <source>
        <dbReference type="ARBA" id="ARBA00023125"/>
    </source>
</evidence>
<evidence type="ECO:0000256" key="7">
    <source>
        <dbReference type="ARBA" id="ARBA00023242"/>
    </source>
</evidence>
<sequence length="231" mass="26938">MFLDTKGNKVGVWLAKFPAIITEKLQKMNPESVIGTMNYEKNEQNSQSKITFTLSDEMLALGLPSQYDIVFNDVRTNMYILKLEGLQSKIEGTIKKECNIRPKINHEYLNFKKRLAEEKRNIQKCCETITLKDVNMAEKVLGVADIEFLSKKRKKMLSEKKRERTGSSEALNMIFMAYEESESWTVKDMAARINQPVAFTQQLMNEICILNKRDHRNLWELKPLYKSNDRN</sequence>
<feature type="domain" description="TFIIF beta subunit N-terminal" evidence="11">
    <location>
        <begin position="11"/>
        <end position="82"/>
    </location>
</feature>
<evidence type="ECO:0000256" key="8">
    <source>
        <dbReference type="ARBA" id="ARBA00081473"/>
    </source>
</evidence>
<dbReference type="InterPro" id="IPR040450">
    <property type="entry name" value="TFIIF_beta_HTH"/>
</dbReference>
<gene>
    <name evidence="12" type="ORF">EDEG_03016</name>
</gene>
<comment type="caution">
    <text evidence="12">The sequence shown here is derived from an EMBL/GenBank/DDBJ whole genome shotgun (WGS) entry which is preliminary data.</text>
</comment>
<reference evidence="12" key="2">
    <citation type="submission" date="2015-07" db="EMBL/GenBank/DDBJ databases">
        <title>MeaNS - Measles Nucleotide Surveillance Program.</title>
        <authorList>
            <person name="Tran T."/>
            <person name="Druce J."/>
        </authorList>
    </citation>
    <scope>NUCLEOTIDE SEQUENCE</scope>
    <source>
        <strain evidence="12">USNM 41457</strain>
    </source>
</reference>
<evidence type="ECO:0000313" key="13">
    <source>
        <dbReference type="Proteomes" id="UP000003163"/>
    </source>
</evidence>
<keyword evidence="7" id="KW-0539">Nucleus</keyword>
<dbReference type="SUPFAM" id="SSF46785">
    <property type="entry name" value="Winged helix' DNA-binding domain"/>
    <property type="match status" value="1"/>
</dbReference>
<dbReference type="GO" id="GO:0006367">
    <property type="term" value="P:transcription initiation at RNA polymerase II promoter"/>
    <property type="evidence" value="ECO:0007669"/>
    <property type="project" value="InterPro"/>
</dbReference>
<dbReference type="InterPro" id="IPR036388">
    <property type="entry name" value="WH-like_DNA-bd_sf"/>
</dbReference>
<dbReference type="InterPro" id="IPR040504">
    <property type="entry name" value="TFIIF_beta_N"/>
</dbReference>
<evidence type="ECO:0000256" key="3">
    <source>
        <dbReference type="ARBA" id="ARBA00021453"/>
    </source>
</evidence>
<name>J8ZSG5_EDHAE</name>
<dbReference type="GO" id="GO:0005674">
    <property type="term" value="C:transcription factor TFIIF complex"/>
    <property type="evidence" value="ECO:0007669"/>
    <property type="project" value="InterPro"/>
</dbReference>